<protein>
    <submittedName>
        <fullName evidence="1">Uncharacterized protein</fullName>
    </submittedName>
</protein>
<evidence type="ECO:0000313" key="1">
    <source>
        <dbReference type="EMBL" id="CAK5080425.1"/>
    </source>
</evidence>
<comment type="caution">
    <text evidence="1">The sequence shown here is derived from an EMBL/GenBank/DDBJ whole genome shotgun (WGS) entry which is preliminary data.</text>
</comment>
<evidence type="ECO:0000313" key="2">
    <source>
        <dbReference type="Proteomes" id="UP001497535"/>
    </source>
</evidence>
<proteinExistence type="predicted"/>
<dbReference type="Proteomes" id="UP001497535">
    <property type="component" value="Unassembled WGS sequence"/>
</dbReference>
<keyword evidence="2" id="KW-1185">Reference proteome</keyword>
<accession>A0ACB0ZR10</accession>
<dbReference type="EMBL" id="CAVMJV010000041">
    <property type="protein sequence ID" value="CAK5080425.1"/>
    <property type="molecule type" value="Genomic_DNA"/>
</dbReference>
<gene>
    <name evidence="1" type="ORF">MENTE1834_LOCUS27598</name>
</gene>
<name>A0ACB0ZR10_MELEN</name>
<reference evidence="1" key="1">
    <citation type="submission" date="2023-11" db="EMBL/GenBank/DDBJ databases">
        <authorList>
            <person name="Poullet M."/>
        </authorList>
    </citation>
    <scope>NUCLEOTIDE SEQUENCE</scope>
    <source>
        <strain evidence="1">E1834</strain>
    </source>
</reference>
<sequence length="69" mass="7873">MNNKLIQRGEEDFPVKGQGREGVKEGGEGVVNVLNDHKDMVTLEGYVKVWINKQTLISSKDWADSERWI</sequence>
<organism evidence="1 2">
    <name type="scientific">Meloidogyne enterolobii</name>
    <name type="common">Root-knot nematode worm</name>
    <name type="synonym">Meloidogyne mayaguensis</name>
    <dbReference type="NCBI Taxonomy" id="390850"/>
    <lineage>
        <taxon>Eukaryota</taxon>
        <taxon>Metazoa</taxon>
        <taxon>Ecdysozoa</taxon>
        <taxon>Nematoda</taxon>
        <taxon>Chromadorea</taxon>
        <taxon>Rhabditida</taxon>
        <taxon>Tylenchina</taxon>
        <taxon>Tylenchomorpha</taxon>
        <taxon>Tylenchoidea</taxon>
        <taxon>Meloidogynidae</taxon>
        <taxon>Meloidogyninae</taxon>
        <taxon>Meloidogyne</taxon>
    </lineage>
</organism>